<dbReference type="AlphaFoldDB" id="A0A7I8V4W7"/>
<keyword evidence="6" id="KW-1185">Reference proteome</keyword>
<keyword evidence="2" id="KW-0833">Ubl conjugation pathway</keyword>
<dbReference type="Pfam" id="PF00179">
    <property type="entry name" value="UQ_con"/>
    <property type="match status" value="1"/>
</dbReference>
<dbReference type="EMBL" id="CAJFCJ010000001">
    <property type="protein sequence ID" value="CAD5110727.1"/>
    <property type="molecule type" value="Genomic_DNA"/>
</dbReference>
<evidence type="ECO:0000256" key="3">
    <source>
        <dbReference type="SAM" id="Coils"/>
    </source>
</evidence>
<dbReference type="Proteomes" id="UP000549394">
    <property type="component" value="Unassembled WGS sequence"/>
</dbReference>
<dbReference type="InterPro" id="IPR000608">
    <property type="entry name" value="UBC"/>
</dbReference>
<dbReference type="Gene3D" id="3.10.110.10">
    <property type="entry name" value="Ubiquitin Conjugating Enzyme"/>
    <property type="match status" value="2"/>
</dbReference>
<feature type="coiled-coil region" evidence="3">
    <location>
        <begin position="282"/>
        <end position="309"/>
    </location>
</feature>
<evidence type="ECO:0000256" key="2">
    <source>
        <dbReference type="ARBA" id="ARBA00022786"/>
    </source>
</evidence>
<evidence type="ECO:0000259" key="4">
    <source>
        <dbReference type="PROSITE" id="PS50127"/>
    </source>
</evidence>
<dbReference type="SMART" id="SM00212">
    <property type="entry name" value="UBCc"/>
    <property type="match status" value="1"/>
</dbReference>
<keyword evidence="1" id="KW-0808">Transferase</keyword>
<accession>A0A7I8V4W7</accession>
<reference evidence="5 6" key="1">
    <citation type="submission" date="2020-08" db="EMBL/GenBank/DDBJ databases">
        <authorList>
            <person name="Hejnol A."/>
        </authorList>
    </citation>
    <scope>NUCLEOTIDE SEQUENCE [LARGE SCALE GENOMIC DNA]</scope>
</reference>
<dbReference type="GO" id="GO:0016740">
    <property type="term" value="F:transferase activity"/>
    <property type="evidence" value="ECO:0007669"/>
    <property type="project" value="UniProtKB-KW"/>
</dbReference>
<dbReference type="CDD" id="cd23810">
    <property type="entry name" value="UBCc_BIRC6"/>
    <property type="match status" value="1"/>
</dbReference>
<protein>
    <recommendedName>
        <fullName evidence="4">UBC core domain-containing protein</fullName>
    </recommendedName>
</protein>
<evidence type="ECO:0000256" key="1">
    <source>
        <dbReference type="ARBA" id="ARBA00022679"/>
    </source>
</evidence>
<feature type="domain" description="UBC core" evidence="4">
    <location>
        <begin position="477"/>
        <end position="641"/>
    </location>
</feature>
<dbReference type="PANTHER" id="PTHR46116">
    <property type="entry name" value="(E3-INDEPENDENT) E2 UBIQUITIN-CONJUGATING ENZYME"/>
    <property type="match status" value="1"/>
</dbReference>
<comment type="caution">
    <text evidence="5">The sequence shown here is derived from an EMBL/GenBank/DDBJ whole genome shotgun (WGS) entry which is preliminary data.</text>
</comment>
<dbReference type="PANTHER" id="PTHR46116:SF39">
    <property type="entry name" value="BACULOVIRAL IAP REPEAT-CONTAINING PROTEIN 6"/>
    <property type="match status" value="1"/>
</dbReference>
<gene>
    <name evidence="5" type="ORF">DGYR_LOCUS91</name>
</gene>
<evidence type="ECO:0000313" key="6">
    <source>
        <dbReference type="Proteomes" id="UP000549394"/>
    </source>
</evidence>
<evidence type="ECO:0000313" key="5">
    <source>
        <dbReference type="EMBL" id="CAD5110727.1"/>
    </source>
</evidence>
<organism evidence="5 6">
    <name type="scientific">Dimorphilus gyrociliatus</name>
    <dbReference type="NCBI Taxonomy" id="2664684"/>
    <lineage>
        <taxon>Eukaryota</taxon>
        <taxon>Metazoa</taxon>
        <taxon>Spiralia</taxon>
        <taxon>Lophotrochozoa</taxon>
        <taxon>Annelida</taxon>
        <taxon>Polychaeta</taxon>
        <taxon>Polychaeta incertae sedis</taxon>
        <taxon>Dinophilidae</taxon>
        <taxon>Dimorphilus</taxon>
    </lineage>
</organism>
<dbReference type="OrthoDB" id="2196114at2759"/>
<dbReference type="SUPFAM" id="SSF54495">
    <property type="entry name" value="UBC-like"/>
    <property type="match status" value="2"/>
</dbReference>
<name>A0A7I8V4W7_9ANNE</name>
<dbReference type="PROSITE" id="PS50127">
    <property type="entry name" value="UBC_2"/>
    <property type="match status" value="1"/>
</dbReference>
<proteinExistence type="predicted"/>
<dbReference type="CDD" id="cd23802">
    <property type="entry name" value="UBCc_UBE2Q"/>
    <property type="match status" value="1"/>
</dbReference>
<sequence length="696" mass="80318">MSSNESDSDDMDYYENTETEFETEIAHTVMWNKWKIKHQTDREDYEKNHNKNEDKENTIFSLDLSFHVLSSELLSIVQDDSDGKIQVEAVDYNVYFWQVKLSNFSGLIQEDIKNLNSKWRYDYIEMELKFAFGLSPFYPPIINIKRPKLKNAVYQLISNLEILQLKHWNPAKPMRDVILYIHSLLNAVGRIDLEDKRNDSNEYPDGAYLQIERLLTNLSSISEIDPRVKNELKAKLPPYQLYINPFASNNPSRADNCGKPNFPNGTGFSSCTDRSWNIDAYFIAKEKRIKEANDVLKKLINEMERYKGNTSGPNEIFIVKDNLEKSALIPFLDFYLHNATSPTEMDQNEKIMKNVLMLVQHIGSNDIWRKLLIISDGQSSILNRLQILHNLYQKSKSFAMFDGGLLSEFALLYSKLNSEIEQEAQTLTSTSETTLKTTEEAYIAALRQEVFCSCHIPSNNTMGSNDSHKKLSSYSVAGTKRICHELSSLEESLPLHFSTSIFVRVDDEQFGTLRALITGPANTPYENGCYMFDIIFPNDYPSNPPYVNFLTTGNGTVRFNPNLYVTGKVCLSLLGTWSGEQWDKRTSTLLQVLLSIQSLIFVEEPYFNEPGYQFKMGTSEGKQESDIYNRKVLFNNLKWGILNNLKNPNEIFKSAMLTHFYHKRNHIINQFKPYANVNDWTNLISELNKELENLKI</sequence>
<dbReference type="InterPro" id="IPR016135">
    <property type="entry name" value="UBQ-conjugating_enzyme/RWD"/>
</dbReference>
<keyword evidence="3" id="KW-0175">Coiled coil</keyword>